<dbReference type="InterPro" id="IPR025354">
    <property type="entry name" value="DUF4258"/>
</dbReference>
<proteinExistence type="predicted"/>
<organism evidence="1 2">
    <name type="scientific">Candidatus Woesebacteria bacterium GW2011_GWB1_33_22</name>
    <dbReference type="NCBI Taxonomy" id="1618566"/>
    <lineage>
        <taxon>Bacteria</taxon>
        <taxon>Candidatus Woeseibacteriota</taxon>
    </lineage>
</organism>
<sequence>MKIFFSNHAIERLKEREISELQVFVTIKSPQEKNKSYRNRIIYKRKFDTKTLEVVTKMENKVTIIISAYVLK</sequence>
<reference evidence="1 2" key="1">
    <citation type="journal article" date="2015" name="Nature">
        <title>rRNA introns, odd ribosomes, and small enigmatic genomes across a large radiation of phyla.</title>
        <authorList>
            <person name="Brown C.T."/>
            <person name="Hug L.A."/>
            <person name="Thomas B.C."/>
            <person name="Sharon I."/>
            <person name="Castelle C.J."/>
            <person name="Singh A."/>
            <person name="Wilkins M.J."/>
            <person name="Williams K.H."/>
            <person name="Banfield J.F."/>
        </authorList>
    </citation>
    <scope>NUCLEOTIDE SEQUENCE [LARGE SCALE GENOMIC DNA]</scope>
</reference>
<dbReference type="STRING" id="1618566.UR35_C0019G0005"/>
<name>A0A0F9ZHF8_9BACT</name>
<dbReference type="AlphaFoldDB" id="A0A0F9ZHF8"/>
<evidence type="ECO:0000313" key="2">
    <source>
        <dbReference type="Proteomes" id="UP000034778"/>
    </source>
</evidence>
<evidence type="ECO:0000313" key="1">
    <source>
        <dbReference type="EMBL" id="KKP43539.1"/>
    </source>
</evidence>
<dbReference type="Proteomes" id="UP000034778">
    <property type="component" value="Unassembled WGS sequence"/>
</dbReference>
<dbReference type="EMBL" id="LBOW01000019">
    <property type="protein sequence ID" value="KKP43539.1"/>
    <property type="molecule type" value="Genomic_DNA"/>
</dbReference>
<dbReference type="Pfam" id="PF14076">
    <property type="entry name" value="DUF4258"/>
    <property type="match status" value="1"/>
</dbReference>
<gene>
    <name evidence="1" type="ORF">UR35_C0019G0005</name>
</gene>
<comment type="caution">
    <text evidence="1">The sequence shown here is derived from an EMBL/GenBank/DDBJ whole genome shotgun (WGS) entry which is preliminary data.</text>
</comment>
<evidence type="ECO:0008006" key="3">
    <source>
        <dbReference type="Google" id="ProtNLM"/>
    </source>
</evidence>
<protein>
    <recommendedName>
        <fullName evidence="3">DUF4258 domain-containing protein</fullName>
    </recommendedName>
</protein>
<accession>A0A0F9ZHF8</accession>